<proteinExistence type="predicted"/>
<protein>
    <submittedName>
        <fullName evidence="3">Rwd domain-containing protein 4-like protein</fullName>
    </submittedName>
</protein>
<comment type="caution">
    <text evidence="3">The sequence shown here is derived from an EMBL/GenBank/DDBJ whole genome shotgun (WGS) entry which is preliminary data.</text>
</comment>
<dbReference type="Pfam" id="PF05773">
    <property type="entry name" value="RWD"/>
    <property type="match status" value="1"/>
</dbReference>
<gene>
    <name evidence="3" type="ORF">RF55_4035</name>
</gene>
<sequence length="192" mass="22288">MSDAELQEEEREVLLSIYDGDPAFKQLTPTTFQYKYGEDNDMKSFLLEISWGATYPTEKPTINMDTFYNKHIVEEVKDKVVSHIEAEAEQWLGSAMTYTLFQSVQEHYTDLVFTQPNSITDINSQASRLKIADENQQVEETIKKPKKEHLSKAQKRKQWNKADGKGERPRGWNWVDIVKHLSQTGPRSEQES</sequence>
<evidence type="ECO:0000313" key="4">
    <source>
        <dbReference type="Proteomes" id="UP000036403"/>
    </source>
</evidence>
<dbReference type="OrthoDB" id="10045773at2759"/>
<dbReference type="PaxDb" id="67767-A0A0J7KYX0"/>
<reference evidence="3 4" key="1">
    <citation type="submission" date="2015-04" db="EMBL/GenBank/DDBJ databases">
        <title>Lasius niger genome sequencing.</title>
        <authorList>
            <person name="Konorov E.A."/>
            <person name="Nikitin M.A."/>
            <person name="Kirill M.V."/>
            <person name="Chang P."/>
        </authorList>
    </citation>
    <scope>NUCLEOTIDE SEQUENCE [LARGE SCALE GENOMIC DNA]</scope>
    <source>
        <tissue evidence="3">Whole</tissue>
    </source>
</reference>
<dbReference type="SUPFAM" id="SSF54495">
    <property type="entry name" value="UBC-like"/>
    <property type="match status" value="1"/>
</dbReference>
<dbReference type="Proteomes" id="UP000036403">
    <property type="component" value="Unassembled WGS sequence"/>
</dbReference>
<evidence type="ECO:0000259" key="2">
    <source>
        <dbReference type="PROSITE" id="PS50908"/>
    </source>
</evidence>
<dbReference type="InterPro" id="IPR006575">
    <property type="entry name" value="RWD_dom"/>
</dbReference>
<keyword evidence="4" id="KW-1185">Reference proteome</keyword>
<feature type="compositionally biased region" description="Basic and acidic residues" evidence="1">
    <location>
        <begin position="160"/>
        <end position="170"/>
    </location>
</feature>
<dbReference type="AlphaFoldDB" id="A0A0J7KYX0"/>
<feature type="domain" description="RWD" evidence="2">
    <location>
        <begin position="9"/>
        <end position="111"/>
    </location>
</feature>
<evidence type="ECO:0000313" key="3">
    <source>
        <dbReference type="EMBL" id="KMQ95732.1"/>
    </source>
</evidence>
<dbReference type="PANTHER" id="PTHR21275">
    <property type="entry name" value="RWD DOMAIN-CONTAINING PROTEIN 4"/>
    <property type="match status" value="1"/>
</dbReference>
<name>A0A0J7KYX0_LASNI</name>
<dbReference type="InterPro" id="IPR042770">
    <property type="entry name" value="RWDD4"/>
</dbReference>
<organism evidence="3 4">
    <name type="scientific">Lasius niger</name>
    <name type="common">Black garden ant</name>
    <dbReference type="NCBI Taxonomy" id="67767"/>
    <lineage>
        <taxon>Eukaryota</taxon>
        <taxon>Metazoa</taxon>
        <taxon>Ecdysozoa</taxon>
        <taxon>Arthropoda</taxon>
        <taxon>Hexapoda</taxon>
        <taxon>Insecta</taxon>
        <taxon>Pterygota</taxon>
        <taxon>Neoptera</taxon>
        <taxon>Endopterygota</taxon>
        <taxon>Hymenoptera</taxon>
        <taxon>Apocrita</taxon>
        <taxon>Aculeata</taxon>
        <taxon>Formicoidea</taxon>
        <taxon>Formicidae</taxon>
        <taxon>Formicinae</taxon>
        <taxon>Lasius</taxon>
        <taxon>Lasius</taxon>
    </lineage>
</organism>
<dbReference type="Gene3D" id="3.10.110.10">
    <property type="entry name" value="Ubiquitin Conjugating Enzyme"/>
    <property type="match status" value="1"/>
</dbReference>
<accession>A0A0J7KYX0</accession>
<dbReference type="PROSITE" id="PS50908">
    <property type="entry name" value="RWD"/>
    <property type="match status" value="1"/>
</dbReference>
<dbReference type="CDD" id="cd23817">
    <property type="entry name" value="RWD-RWDD4"/>
    <property type="match status" value="1"/>
</dbReference>
<dbReference type="SMART" id="SM00591">
    <property type="entry name" value="RWD"/>
    <property type="match status" value="1"/>
</dbReference>
<dbReference type="EMBL" id="LBMM01001797">
    <property type="protein sequence ID" value="KMQ95732.1"/>
    <property type="molecule type" value="Genomic_DNA"/>
</dbReference>
<dbReference type="STRING" id="67767.A0A0J7KYX0"/>
<dbReference type="InterPro" id="IPR016135">
    <property type="entry name" value="UBQ-conjugating_enzyme/RWD"/>
</dbReference>
<feature type="region of interest" description="Disordered" evidence="1">
    <location>
        <begin position="143"/>
        <end position="171"/>
    </location>
</feature>
<evidence type="ECO:0000256" key="1">
    <source>
        <dbReference type="SAM" id="MobiDB-lite"/>
    </source>
</evidence>
<dbReference type="PANTHER" id="PTHR21275:SF1">
    <property type="entry name" value="RWD DOMAIN-CONTAINING PROTEIN 4"/>
    <property type="match status" value="1"/>
</dbReference>